<keyword evidence="1" id="KW-0472">Membrane</keyword>
<feature type="transmembrane region" description="Helical" evidence="1">
    <location>
        <begin position="364"/>
        <end position="386"/>
    </location>
</feature>
<evidence type="ECO:0000313" key="2">
    <source>
        <dbReference type="EMBL" id="CAH0046464.1"/>
    </source>
</evidence>
<gene>
    <name evidence="2" type="ORF">CSOL1703_00012198</name>
</gene>
<proteinExistence type="predicted"/>
<name>A0A9P0ECV8_9HYPO</name>
<keyword evidence="1" id="KW-0812">Transmembrane</keyword>
<reference evidence="3" key="1">
    <citation type="submission" date="2019-06" db="EMBL/GenBank/DDBJ databases">
        <authorList>
            <person name="Broberg M."/>
        </authorList>
    </citation>
    <scope>NUCLEOTIDE SEQUENCE [LARGE SCALE GENOMIC DNA]</scope>
</reference>
<sequence>MDGLVKLSQAHFDNAYGFRVSQAPIEHATLEISISATEPNGTAHQTTVLASMVSENNLSSWAKAGVESGSPSCEAHLKLIRIDQIHGEIPNISKAAFRSLTSAMGVHPAALYMVCGKYDGFHTYKGPGLSHTWFFGSSTHALLWCFSPSKRQTVGMFFERRRANFQDFCRVLSAFSDHIHAPQVLFLSSAIHQQHNFDVETASELGVIHRIEQQTGFGPSAVKTYALIKSEPTVKMVRAEIDELTVWSQAVGEISVNFSNRGRNHHTFWKMLATLRQAEEDSDTLGIPQGPAMERYKASLRELCNALPTIERQMETYDEYILYLKARTERLSSVLFTLLTHVDARAGISLASAAKRDSSSMKTVAIMTMAFLPATFFAALFAMPLLEWDGSHMVQKGFWVYWACTIPVTLLVFGLWLGIIERKWIVGGKGSPKGSKHE</sequence>
<dbReference type="AlphaFoldDB" id="A0A9P0ECV8"/>
<dbReference type="Gene3D" id="1.20.58.340">
    <property type="entry name" value="Magnesium transport protein CorA, transmembrane region"/>
    <property type="match status" value="1"/>
</dbReference>
<feature type="transmembrane region" description="Helical" evidence="1">
    <location>
        <begin position="398"/>
        <end position="419"/>
    </location>
</feature>
<evidence type="ECO:0000313" key="3">
    <source>
        <dbReference type="Proteomes" id="UP000775872"/>
    </source>
</evidence>
<evidence type="ECO:0000256" key="1">
    <source>
        <dbReference type="SAM" id="Phobius"/>
    </source>
</evidence>
<dbReference type="Proteomes" id="UP000775872">
    <property type="component" value="Unassembled WGS sequence"/>
</dbReference>
<accession>A0A9P0ECV8</accession>
<reference evidence="2 3" key="2">
    <citation type="submission" date="2021-10" db="EMBL/GenBank/DDBJ databases">
        <authorList>
            <person name="Piombo E."/>
        </authorList>
    </citation>
    <scope>NUCLEOTIDE SEQUENCE [LARGE SCALE GENOMIC DNA]</scope>
</reference>
<protein>
    <submittedName>
        <fullName evidence="2">Uncharacterized protein</fullName>
    </submittedName>
</protein>
<dbReference type="EMBL" id="CABFOC020000014">
    <property type="protein sequence ID" value="CAH0046464.1"/>
    <property type="molecule type" value="Genomic_DNA"/>
</dbReference>
<dbReference type="OrthoDB" id="5138550at2759"/>
<keyword evidence="1" id="KW-1133">Transmembrane helix</keyword>
<organism evidence="2 3">
    <name type="scientific">Clonostachys solani</name>
    <dbReference type="NCBI Taxonomy" id="160281"/>
    <lineage>
        <taxon>Eukaryota</taxon>
        <taxon>Fungi</taxon>
        <taxon>Dikarya</taxon>
        <taxon>Ascomycota</taxon>
        <taxon>Pezizomycotina</taxon>
        <taxon>Sordariomycetes</taxon>
        <taxon>Hypocreomycetidae</taxon>
        <taxon>Hypocreales</taxon>
        <taxon>Bionectriaceae</taxon>
        <taxon>Clonostachys</taxon>
    </lineage>
</organism>
<comment type="caution">
    <text evidence="2">The sequence shown here is derived from an EMBL/GenBank/DDBJ whole genome shotgun (WGS) entry which is preliminary data.</text>
</comment>
<keyword evidence="3" id="KW-1185">Reference proteome</keyword>